<reference evidence="2 3" key="1">
    <citation type="journal article" date="2016" name="Proc. Natl. Acad. Sci. U.S.A.">
        <title>Lipid metabolic changes in an early divergent fungus govern the establishment of a mutualistic symbiosis with endobacteria.</title>
        <authorList>
            <person name="Lastovetsky O.A."/>
            <person name="Gaspar M.L."/>
            <person name="Mondo S.J."/>
            <person name="LaButti K.M."/>
            <person name="Sandor L."/>
            <person name="Grigoriev I.V."/>
            <person name="Henry S.A."/>
            <person name="Pawlowska T.E."/>
        </authorList>
    </citation>
    <scope>NUCLEOTIDE SEQUENCE [LARGE SCALE GENOMIC DNA]</scope>
    <source>
        <strain evidence="2 3">ATCC 11559</strain>
    </source>
</reference>
<evidence type="ECO:0000313" key="3">
    <source>
        <dbReference type="Proteomes" id="UP000242381"/>
    </source>
</evidence>
<dbReference type="EMBL" id="KV921579">
    <property type="protein sequence ID" value="ORE12990.1"/>
    <property type="molecule type" value="Genomic_DNA"/>
</dbReference>
<feature type="compositionally biased region" description="Low complexity" evidence="1">
    <location>
        <begin position="1"/>
        <end position="16"/>
    </location>
</feature>
<dbReference type="VEuPathDB" id="FungiDB:BCV72DRAFT_330136"/>
<dbReference type="Proteomes" id="UP000242381">
    <property type="component" value="Unassembled WGS sequence"/>
</dbReference>
<feature type="region of interest" description="Disordered" evidence="1">
    <location>
        <begin position="1"/>
        <end position="28"/>
    </location>
</feature>
<gene>
    <name evidence="2" type="ORF">BCV71DRAFT_251999</name>
</gene>
<proteinExistence type="predicted"/>
<name>A0A1X0RLW5_RHIZD</name>
<organism evidence="2 3">
    <name type="scientific">Rhizopus microsporus</name>
    <dbReference type="NCBI Taxonomy" id="58291"/>
    <lineage>
        <taxon>Eukaryota</taxon>
        <taxon>Fungi</taxon>
        <taxon>Fungi incertae sedis</taxon>
        <taxon>Mucoromycota</taxon>
        <taxon>Mucoromycotina</taxon>
        <taxon>Mucoromycetes</taxon>
        <taxon>Mucorales</taxon>
        <taxon>Mucorineae</taxon>
        <taxon>Rhizopodaceae</taxon>
        <taxon>Rhizopus</taxon>
    </lineage>
</organism>
<dbReference type="OMA" id="RQTTNQN"/>
<sequence length="186" mass="20663">MLHRQTTNQNSLSSSSTRHEPPPSTRPTSAELWRAFIAHARGFRGANLTVFENAEAKAAVRDRHQDQLWCSLDLKQLSVLPADFYEALTNQYPFAIGAVPIPVGSFTVISTPILPPTSSIYRVSLEKLPLMRLDSLIPLLTEALSRYGTVLHVGLYRDPVGYALIDTAPEERTVLSLSHKINLTNQ</sequence>
<evidence type="ECO:0000313" key="2">
    <source>
        <dbReference type="EMBL" id="ORE12990.1"/>
    </source>
</evidence>
<evidence type="ECO:0000256" key="1">
    <source>
        <dbReference type="SAM" id="MobiDB-lite"/>
    </source>
</evidence>
<dbReference type="AlphaFoldDB" id="A0A1X0RLW5"/>
<protein>
    <submittedName>
        <fullName evidence="2">Uncharacterized protein</fullName>
    </submittedName>
</protein>
<accession>A0A1X0RLW5</accession>